<dbReference type="Gene3D" id="2.40.50.140">
    <property type="entry name" value="Nucleic acid-binding proteins"/>
    <property type="match status" value="1"/>
</dbReference>
<comment type="caution">
    <text evidence="2">Lacks conserved residue(s) required for the propagation of feature annotation.</text>
</comment>
<evidence type="ECO:0000256" key="2">
    <source>
        <dbReference type="HAMAP-Rule" id="MF_00984"/>
    </source>
</evidence>
<dbReference type="EMBL" id="CP015518">
    <property type="protein sequence ID" value="APG23928.1"/>
    <property type="molecule type" value="Genomic_DNA"/>
</dbReference>
<evidence type="ECO:0000256" key="1">
    <source>
        <dbReference type="ARBA" id="ARBA00023125"/>
    </source>
</evidence>
<dbReference type="AlphaFoldDB" id="A0A1L3GE15"/>
<dbReference type="Pfam" id="PF00436">
    <property type="entry name" value="SSB"/>
    <property type="match status" value="1"/>
</dbReference>
<dbReference type="HAMAP" id="MF_00984">
    <property type="entry name" value="SSB"/>
    <property type="match status" value="1"/>
</dbReference>
<evidence type="ECO:0000313" key="4">
    <source>
        <dbReference type="EMBL" id="APG23928.1"/>
    </source>
</evidence>
<dbReference type="RefSeq" id="WP_072285743.1">
    <property type="nucleotide sequence ID" value="NZ_CP015455.1"/>
</dbReference>
<dbReference type="PANTHER" id="PTHR10302:SF0">
    <property type="entry name" value="SINGLE-STRANDED DNA-BINDING PROTEIN, MITOCHONDRIAL"/>
    <property type="match status" value="1"/>
</dbReference>
<dbReference type="InterPro" id="IPR011344">
    <property type="entry name" value="ssDNA-bd"/>
</dbReference>
<dbReference type="GO" id="GO:0006260">
    <property type="term" value="P:DNA replication"/>
    <property type="evidence" value="ECO:0007669"/>
    <property type="project" value="InterPro"/>
</dbReference>
<proteinExistence type="inferred from homology"/>
<dbReference type="Proteomes" id="UP000182264">
    <property type="component" value="Chromosome"/>
</dbReference>
<gene>
    <name evidence="4" type="ORF">A7E75_01990</name>
</gene>
<protein>
    <recommendedName>
        <fullName evidence="2 3">Single-stranded DNA-binding protein</fullName>
        <shortName evidence="2">SSB</shortName>
    </recommendedName>
</protein>
<reference evidence="4 5" key="1">
    <citation type="journal article" date="2017" name="Genome Announc.">
        <title>Complete Genome Sequences of Two Acetylene-Fermenting Pelobacter acetylenicus Strains.</title>
        <authorList>
            <person name="Sutton J.M."/>
            <person name="Baesman S.M."/>
            <person name="Fierst J.L."/>
            <person name="Poret-Peterson A.T."/>
            <person name="Oremland R.S."/>
            <person name="Dunlap D.S."/>
            <person name="Akob D.M."/>
        </authorList>
    </citation>
    <scope>NUCLEOTIDE SEQUENCE [LARGE SCALE GENOMIC DNA]</scope>
    <source>
        <strain evidence="4 5">DSM 3247</strain>
    </source>
</reference>
<evidence type="ECO:0000313" key="5">
    <source>
        <dbReference type="Proteomes" id="UP000182264"/>
    </source>
</evidence>
<dbReference type="InterPro" id="IPR012340">
    <property type="entry name" value="NA-bd_OB-fold"/>
</dbReference>
<dbReference type="GO" id="GO:0003697">
    <property type="term" value="F:single-stranded DNA binding"/>
    <property type="evidence" value="ECO:0007669"/>
    <property type="project" value="UniProtKB-UniRule"/>
</dbReference>
<dbReference type="PROSITE" id="PS50935">
    <property type="entry name" value="SSB"/>
    <property type="match status" value="1"/>
</dbReference>
<dbReference type="NCBIfam" id="TIGR00621">
    <property type="entry name" value="ssb"/>
    <property type="match status" value="1"/>
</dbReference>
<keyword evidence="5" id="KW-1185">Reference proteome</keyword>
<dbReference type="CDD" id="cd04496">
    <property type="entry name" value="SSB_OBF"/>
    <property type="match status" value="1"/>
</dbReference>
<comment type="subunit">
    <text evidence="2">Homotetramer.</text>
</comment>
<keyword evidence="1 2" id="KW-0238">DNA-binding</keyword>
<accession>A0A1L3GE15</accession>
<dbReference type="GO" id="GO:0009295">
    <property type="term" value="C:nucleoid"/>
    <property type="evidence" value="ECO:0007669"/>
    <property type="project" value="TreeGrafter"/>
</dbReference>
<name>A0A1L3GE15_SYNAC</name>
<dbReference type="PANTHER" id="PTHR10302">
    <property type="entry name" value="SINGLE-STRANDED DNA-BINDING PROTEIN"/>
    <property type="match status" value="1"/>
</dbReference>
<dbReference type="OrthoDB" id="9809878at2"/>
<dbReference type="SUPFAM" id="SSF50249">
    <property type="entry name" value="Nucleic acid-binding proteins"/>
    <property type="match status" value="1"/>
</dbReference>
<evidence type="ECO:0000256" key="3">
    <source>
        <dbReference type="PIRNR" id="PIRNR002070"/>
    </source>
</evidence>
<dbReference type="KEGG" id="pace:A6070_10610"/>
<dbReference type="InterPro" id="IPR000424">
    <property type="entry name" value="Primosome_PriB/ssb"/>
</dbReference>
<sequence>MLNKVQLIGRLGTDPDYRHTASGTPVTTFSLATSERFKGKDGAARELTEWHNIVVWRSLADTCHNYLTKGKLVYVDGKIRKRKYQDKDGQDRYISEIVADQVRFLEKVEDLCWFDDKPAPQSEDPI</sequence>
<organism evidence="4 5">
    <name type="scientific">Syntrophotalea acetylenica</name>
    <name type="common">Pelobacter acetylenicus</name>
    <dbReference type="NCBI Taxonomy" id="29542"/>
    <lineage>
        <taxon>Bacteria</taxon>
        <taxon>Pseudomonadati</taxon>
        <taxon>Thermodesulfobacteriota</taxon>
        <taxon>Desulfuromonadia</taxon>
        <taxon>Desulfuromonadales</taxon>
        <taxon>Syntrophotaleaceae</taxon>
        <taxon>Syntrophotalea</taxon>
    </lineage>
</organism>
<dbReference type="STRING" id="29542.A6070_10610"/>
<dbReference type="PIRSF" id="PIRSF002070">
    <property type="entry name" value="SSB"/>
    <property type="match status" value="1"/>
</dbReference>